<dbReference type="PANTHER" id="PTHR43807:SF20">
    <property type="entry name" value="FI04487P"/>
    <property type="match status" value="1"/>
</dbReference>
<dbReference type="Gene3D" id="3.40.640.10">
    <property type="entry name" value="Type I PLP-dependent aspartate aminotransferase-like (Major domain)"/>
    <property type="match status" value="1"/>
</dbReference>
<accession>A0A7K1LG78</accession>
<dbReference type="GO" id="GO:0005737">
    <property type="term" value="C:cytoplasm"/>
    <property type="evidence" value="ECO:0007669"/>
    <property type="project" value="TreeGrafter"/>
</dbReference>
<dbReference type="InterPro" id="IPR015424">
    <property type="entry name" value="PyrdxlP-dep_Trfase"/>
</dbReference>
<evidence type="ECO:0000313" key="10">
    <source>
        <dbReference type="Proteomes" id="UP000462152"/>
    </source>
</evidence>
<dbReference type="Pfam" id="PF00155">
    <property type="entry name" value="Aminotran_1_2"/>
    <property type="match status" value="1"/>
</dbReference>
<organism evidence="9 10">
    <name type="scientific">Rothia koreensis</name>
    <dbReference type="NCBI Taxonomy" id="592378"/>
    <lineage>
        <taxon>Bacteria</taxon>
        <taxon>Bacillati</taxon>
        <taxon>Actinomycetota</taxon>
        <taxon>Actinomycetes</taxon>
        <taxon>Micrococcales</taxon>
        <taxon>Micrococcaceae</taxon>
        <taxon>Rothia</taxon>
    </lineage>
</organism>
<dbReference type="GO" id="GO:0016212">
    <property type="term" value="F:kynurenine-oxoglutarate transaminase activity"/>
    <property type="evidence" value="ECO:0007669"/>
    <property type="project" value="TreeGrafter"/>
</dbReference>
<dbReference type="PROSITE" id="PS00105">
    <property type="entry name" value="AA_TRANSFER_CLASS_1"/>
    <property type="match status" value="1"/>
</dbReference>
<dbReference type="OrthoDB" id="4436468at2"/>
<dbReference type="Gene3D" id="3.90.1150.10">
    <property type="entry name" value="Aspartate Aminotransferase, domain 1"/>
    <property type="match status" value="1"/>
</dbReference>
<dbReference type="CDD" id="cd00609">
    <property type="entry name" value="AAT_like"/>
    <property type="match status" value="1"/>
</dbReference>
<proteinExistence type="inferred from homology"/>
<dbReference type="EC" id="2.6.1.-" evidence="6"/>
<reference evidence="9 10" key="1">
    <citation type="submission" date="2019-12" db="EMBL/GenBank/DDBJ databases">
        <authorList>
            <person name="Li J."/>
            <person name="Shi Y."/>
            <person name="Xu G."/>
            <person name="Xiao D."/>
            <person name="Ran X."/>
        </authorList>
    </citation>
    <scope>NUCLEOTIDE SEQUENCE [LARGE SCALE GENOMIC DNA]</scope>
    <source>
        <strain evidence="9 10">JCM 15915</strain>
    </source>
</reference>
<keyword evidence="5" id="KW-0663">Pyridoxal phosphate</keyword>
<evidence type="ECO:0000256" key="3">
    <source>
        <dbReference type="ARBA" id="ARBA00022576"/>
    </source>
</evidence>
<dbReference type="PANTHER" id="PTHR43807">
    <property type="entry name" value="FI04487P"/>
    <property type="match status" value="1"/>
</dbReference>
<dbReference type="RefSeq" id="WP_129314217.1">
    <property type="nucleotide sequence ID" value="NZ_NOIQ01000001.1"/>
</dbReference>
<dbReference type="Proteomes" id="UP000462152">
    <property type="component" value="Unassembled WGS sequence"/>
</dbReference>
<evidence type="ECO:0000259" key="8">
    <source>
        <dbReference type="Pfam" id="PF00155"/>
    </source>
</evidence>
<keyword evidence="4 6" id="KW-0808">Transferase</keyword>
<dbReference type="InterPro" id="IPR015421">
    <property type="entry name" value="PyrdxlP-dep_Trfase_major"/>
</dbReference>
<evidence type="ECO:0000313" key="9">
    <source>
        <dbReference type="EMBL" id="MUN54138.1"/>
    </source>
</evidence>
<dbReference type="GO" id="GO:0030170">
    <property type="term" value="F:pyridoxal phosphate binding"/>
    <property type="evidence" value="ECO:0007669"/>
    <property type="project" value="InterPro"/>
</dbReference>
<gene>
    <name evidence="9" type="ORF">GMA10_02700</name>
</gene>
<comment type="caution">
    <text evidence="9">The sequence shown here is derived from an EMBL/GenBank/DDBJ whole genome shotgun (WGS) entry which is preliminary data.</text>
</comment>
<dbReference type="InterPro" id="IPR051326">
    <property type="entry name" value="Kynurenine-oxoglutarate_AT"/>
</dbReference>
<feature type="domain" description="Aminotransferase class I/classII large" evidence="8">
    <location>
        <begin position="58"/>
        <end position="417"/>
    </location>
</feature>
<keyword evidence="3 6" id="KW-0032">Aminotransferase</keyword>
<evidence type="ECO:0000256" key="5">
    <source>
        <dbReference type="ARBA" id="ARBA00022898"/>
    </source>
</evidence>
<keyword evidence="10" id="KW-1185">Reference proteome</keyword>
<evidence type="ECO:0000256" key="7">
    <source>
        <dbReference type="SAM" id="MobiDB-lite"/>
    </source>
</evidence>
<comment type="cofactor">
    <cofactor evidence="1 6">
        <name>pyridoxal 5'-phosphate</name>
        <dbReference type="ChEBI" id="CHEBI:597326"/>
    </cofactor>
</comment>
<evidence type="ECO:0000256" key="2">
    <source>
        <dbReference type="ARBA" id="ARBA00007441"/>
    </source>
</evidence>
<sequence>MRDHSTHTLTSSATLQESRTPAGPPWKRLAETAGLLNESGRLSSTIFEEMSALAVAHDAINLGQGFPDTDGPEVLSRALAEAVSGGKNQYATIAGSPDLRGELAEHEALNGRRRPDPDSEITVTAGATEALSASMLAFLSPGDEVILFEPFYDLYPAIAGLTGARIVTVPLAPPEFRPDPVRLREAFSDRTRMIVVNDPHNPTGTVLDPSEMSQIAELAREHDAIILTDSVYEHLAFDAPSTDPATTDAGRDRTIRVSSASKTFSITGWRVGWAIAPPELTRGLRVTKGYLSHSAAAPLQAAVAEALRWARQSDFYDRLRAQYEDQRKILLDGLGATSFDAVSPAGTFFSVASTEKVPDSWGRDGTEISERLTANAGVAVVPLQAFATPENRHLYTDWVRFAFCKRPEVLRQATQRLSDSGL</sequence>
<name>A0A7K1LG78_9MICC</name>
<dbReference type="AlphaFoldDB" id="A0A7K1LG78"/>
<evidence type="ECO:0000256" key="4">
    <source>
        <dbReference type="ARBA" id="ARBA00022679"/>
    </source>
</evidence>
<dbReference type="SUPFAM" id="SSF53383">
    <property type="entry name" value="PLP-dependent transferases"/>
    <property type="match status" value="1"/>
</dbReference>
<dbReference type="EMBL" id="WOGT01000001">
    <property type="protein sequence ID" value="MUN54138.1"/>
    <property type="molecule type" value="Genomic_DNA"/>
</dbReference>
<protein>
    <recommendedName>
        <fullName evidence="6">Aminotransferase</fullName>
        <ecNumber evidence="6">2.6.1.-</ecNumber>
    </recommendedName>
</protein>
<evidence type="ECO:0000256" key="1">
    <source>
        <dbReference type="ARBA" id="ARBA00001933"/>
    </source>
</evidence>
<comment type="similarity">
    <text evidence="2 6">Belongs to the class-I pyridoxal-phosphate-dependent aminotransferase family.</text>
</comment>
<evidence type="ECO:0000256" key="6">
    <source>
        <dbReference type="RuleBase" id="RU000481"/>
    </source>
</evidence>
<dbReference type="InterPro" id="IPR004838">
    <property type="entry name" value="NHTrfase_class1_PyrdxlP-BS"/>
</dbReference>
<dbReference type="InterPro" id="IPR004839">
    <property type="entry name" value="Aminotransferase_I/II_large"/>
</dbReference>
<dbReference type="InterPro" id="IPR015422">
    <property type="entry name" value="PyrdxlP-dep_Trfase_small"/>
</dbReference>
<feature type="region of interest" description="Disordered" evidence="7">
    <location>
        <begin position="1"/>
        <end position="25"/>
    </location>
</feature>
<dbReference type="FunFam" id="3.40.640.10:FF:000033">
    <property type="entry name" value="Aspartate aminotransferase"/>
    <property type="match status" value="1"/>
</dbReference>